<dbReference type="InterPro" id="IPR045103">
    <property type="entry name" value="RNF5/RNF185-like"/>
</dbReference>
<comment type="caution">
    <text evidence="13">The sequence shown here is derived from an EMBL/GenBank/DDBJ whole genome shotgun (WGS) entry which is preliminary data.</text>
</comment>
<sequence>MGFDPSSQDTMNLDLNLGFFAHPPQDDQQNNIIFEDLLHGSMREVGSNPPTVSHHLPPVWIHIPAPGLAASGTADSNLRPKKLLKKDEHDDESSFFDCNICLDLASEPVVTCCGHLFCWPCIYRWLFVHSNANQCPICKGEVTMKTMTPIYSRANRKHISKVPDPNLSFKIPSRPLANRVESWRQSFQRNTLNFPIIDMVRRLDNNRSHFSREPISSNPQEIPSTYLLNRIFTSRGIRRGHDSVPTTSPDVTVDLDSPNDDIPNLSSAESFIDSYLRDYPDERNQAELPLIDRHSMASVADIIQPEVMTAGTGTRRRRGPSEFRVLDVDSGNSQARRRRLH</sequence>
<name>A0AAP0CPD3_9ASTR</name>
<evidence type="ECO:0000256" key="5">
    <source>
        <dbReference type="ARBA" id="ARBA00022723"/>
    </source>
</evidence>
<evidence type="ECO:0000256" key="10">
    <source>
        <dbReference type="PROSITE-ProRule" id="PRU00175"/>
    </source>
</evidence>
<keyword evidence="4 11" id="KW-0808">Transferase</keyword>
<dbReference type="PROSITE" id="PS00518">
    <property type="entry name" value="ZF_RING_1"/>
    <property type="match status" value="1"/>
</dbReference>
<reference evidence="13 14" key="1">
    <citation type="submission" date="2024-04" db="EMBL/GenBank/DDBJ databases">
        <title>The reference genome of an endangered Asteraceae, Deinandra increscens subsp. villosa, native to the Central Coast of California.</title>
        <authorList>
            <person name="Guilliams M."/>
            <person name="Hasenstab-Lehman K."/>
            <person name="Meyer R."/>
            <person name="Mcevoy S."/>
        </authorList>
    </citation>
    <scope>NUCLEOTIDE SEQUENCE [LARGE SCALE GENOMIC DNA]</scope>
    <source>
        <tissue evidence="13">Leaf</tissue>
    </source>
</reference>
<dbReference type="Pfam" id="PF13445">
    <property type="entry name" value="zf-RING_UBOX"/>
    <property type="match status" value="1"/>
</dbReference>
<evidence type="ECO:0000256" key="7">
    <source>
        <dbReference type="ARBA" id="ARBA00022786"/>
    </source>
</evidence>
<keyword evidence="6 10" id="KW-0863">Zinc-finger</keyword>
<keyword evidence="5 11" id="KW-0479">Metal-binding</keyword>
<evidence type="ECO:0000256" key="1">
    <source>
        <dbReference type="ARBA" id="ARBA00000900"/>
    </source>
</evidence>
<dbReference type="GO" id="GO:0008270">
    <property type="term" value="F:zinc ion binding"/>
    <property type="evidence" value="ECO:0007669"/>
    <property type="project" value="UniProtKB-KW"/>
</dbReference>
<keyword evidence="14" id="KW-1185">Reference proteome</keyword>
<keyword evidence="9" id="KW-0472">Membrane</keyword>
<keyword evidence="11" id="KW-0256">Endoplasmic reticulum</keyword>
<evidence type="ECO:0000313" key="13">
    <source>
        <dbReference type="EMBL" id="KAK9057682.1"/>
    </source>
</evidence>
<evidence type="ECO:0000256" key="9">
    <source>
        <dbReference type="ARBA" id="ARBA00023136"/>
    </source>
</evidence>
<keyword evidence="7 11" id="KW-0833">Ubl conjugation pathway</keyword>
<evidence type="ECO:0000256" key="11">
    <source>
        <dbReference type="RuleBase" id="RU369090"/>
    </source>
</evidence>
<evidence type="ECO:0000256" key="8">
    <source>
        <dbReference type="ARBA" id="ARBA00022833"/>
    </source>
</evidence>
<evidence type="ECO:0000259" key="12">
    <source>
        <dbReference type="PROSITE" id="PS50089"/>
    </source>
</evidence>
<dbReference type="InterPro" id="IPR001841">
    <property type="entry name" value="Znf_RING"/>
</dbReference>
<evidence type="ECO:0000256" key="2">
    <source>
        <dbReference type="ARBA" id="ARBA00004308"/>
    </source>
</evidence>
<dbReference type="Proteomes" id="UP001408789">
    <property type="component" value="Unassembled WGS sequence"/>
</dbReference>
<proteinExistence type="predicted"/>
<dbReference type="PROSITE" id="PS50089">
    <property type="entry name" value="ZF_RING_2"/>
    <property type="match status" value="1"/>
</dbReference>
<comment type="subcellular location">
    <subcellularLocation>
        <location evidence="2">Endomembrane system</location>
    </subcellularLocation>
    <subcellularLocation>
        <location evidence="11">Endoplasmic reticulum membrane</location>
        <topology evidence="11">Single-pass type IV membrane protein</topology>
    </subcellularLocation>
</comment>
<evidence type="ECO:0000256" key="6">
    <source>
        <dbReference type="ARBA" id="ARBA00022771"/>
    </source>
</evidence>
<evidence type="ECO:0000313" key="14">
    <source>
        <dbReference type="Proteomes" id="UP001408789"/>
    </source>
</evidence>
<dbReference type="CDD" id="cd16534">
    <property type="entry name" value="RING-HC_RNF5-like"/>
    <property type="match status" value="1"/>
</dbReference>
<comment type="pathway">
    <text evidence="3 11">Protein modification; protein ubiquitination.</text>
</comment>
<dbReference type="SMART" id="SM00184">
    <property type="entry name" value="RING"/>
    <property type="match status" value="1"/>
</dbReference>
<comment type="catalytic activity">
    <reaction evidence="1 11">
        <text>S-ubiquitinyl-[E2 ubiquitin-conjugating enzyme]-L-cysteine + [acceptor protein]-L-lysine = [E2 ubiquitin-conjugating enzyme]-L-cysteine + N(6)-ubiquitinyl-[acceptor protein]-L-lysine.</text>
        <dbReference type="EC" id="2.3.2.27"/>
    </reaction>
</comment>
<organism evidence="13 14">
    <name type="scientific">Deinandra increscens subsp. villosa</name>
    <dbReference type="NCBI Taxonomy" id="3103831"/>
    <lineage>
        <taxon>Eukaryota</taxon>
        <taxon>Viridiplantae</taxon>
        <taxon>Streptophyta</taxon>
        <taxon>Embryophyta</taxon>
        <taxon>Tracheophyta</taxon>
        <taxon>Spermatophyta</taxon>
        <taxon>Magnoliopsida</taxon>
        <taxon>eudicotyledons</taxon>
        <taxon>Gunneridae</taxon>
        <taxon>Pentapetalae</taxon>
        <taxon>asterids</taxon>
        <taxon>campanulids</taxon>
        <taxon>Asterales</taxon>
        <taxon>Asteraceae</taxon>
        <taxon>Asteroideae</taxon>
        <taxon>Heliantheae alliance</taxon>
        <taxon>Madieae</taxon>
        <taxon>Madiinae</taxon>
        <taxon>Deinandra</taxon>
    </lineage>
</organism>
<gene>
    <name evidence="13" type="ORF">SSX86_022518</name>
</gene>
<feature type="domain" description="RING-type" evidence="12">
    <location>
        <begin position="98"/>
        <end position="139"/>
    </location>
</feature>
<dbReference type="InterPro" id="IPR027370">
    <property type="entry name" value="Znf-RING_euk"/>
</dbReference>
<dbReference type="Gene3D" id="3.30.40.10">
    <property type="entry name" value="Zinc/RING finger domain, C3HC4 (zinc finger)"/>
    <property type="match status" value="1"/>
</dbReference>
<dbReference type="InterPro" id="IPR017907">
    <property type="entry name" value="Znf_RING_CS"/>
</dbReference>
<dbReference type="GO" id="GO:0061630">
    <property type="term" value="F:ubiquitin protein ligase activity"/>
    <property type="evidence" value="ECO:0007669"/>
    <property type="project" value="UniProtKB-UniRule"/>
</dbReference>
<keyword evidence="8 11" id="KW-0862">Zinc</keyword>
<comment type="function">
    <text evidence="11">E3 ubiquitin-protein ligase.</text>
</comment>
<evidence type="ECO:0000256" key="4">
    <source>
        <dbReference type="ARBA" id="ARBA00022679"/>
    </source>
</evidence>
<dbReference type="SUPFAM" id="SSF57850">
    <property type="entry name" value="RING/U-box"/>
    <property type="match status" value="1"/>
</dbReference>
<dbReference type="PANTHER" id="PTHR12313">
    <property type="entry name" value="E3 UBIQUITIN-PROTEIN LIGASE RNF5-RELATED"/>
    <property type="match status" value="1"/>
</dbReference>
<dbReference type="GO" id="GO:0005789">
    <property type="term" value="C:endoplasmic reticulum membrane"/>
    <property type="evidence" value="ECO:0007669"/>
    <property type="project" value="UniProtKB-SubCell"/>
</dbReference>
<comment type="domain">
    <text evidence="11">The RING-type zinc finger domain is responsible for E3 ligase activity.</text>
</comment>
<dbReference type="EC" id="2.3.2.27" evidence="11"/>
<dbReference type="EMBL" id="JBCNJP010000023">
    <property type="protein sequence ID" value="KAK9057682.1"/>
    <property type="molecule type" value="Genomic_DNA"/>
</dbReference>
<dbReference type="InterPro" id="IPR013083">
    <property type="entry name" value="Znf_RING/FYVE/PHD"/>
</dbReference>
<dbReference type="AlphaFoldDB" id="A0AAP0CPD3"/>
<dbReference type="GO" id="GO:0006511">
    <property type="term" value="P:ubiquitin-dependent protein catabolic process"/>
    <property type="evidence" value="ECO:0007669"/>
    <property type="project" value="UniProtKB-UniRule"/>
</dbReference>
<evidence type="ECO:0000256" key="3">
    <source>
        <dbReference type="ARBA" id="ARBA00004906"/>
    </source>
</evidence>
<accession>A0AAP0CPD3</accession>
<protein>
    <recommendedName>
        <fullName evidence="11">E3 ubiquitin-protein ligase RMA</fullName>
        <ecNumber evidence="11">2.3.2.27</ecNumber>
    </recommendedName>
    <alternativeName>
        <fullName evidence="11">Protein RING membrane-anchor</fullName>
    </alternativeName>
    <alternativeName>
        <fullName evidence="11">RING-type E3 ubiquitin transferase RMA</fullName>
    </alternativeName>
</protein>